<evidence type="ECO:0000313" key="3">
    <source>
        <dbReference type="Proteomes" id="UP001552299"/>
    </source>
</evidence>
<reference evidence="2 3" key="1">
    <citation type="journal article" date="2024" name="Plant Biotechnol. J.">
        <title>Dendrobium thyrsiflorum genome and its molecular insights into genes involved in important horticultural traits.</title>
        <authorList>
            <person name="Chen B."/>
            <person name="Wang J.Y."/>
            <person name="Zheng P.J."/>
            <person name="Li K.L."/>
            <person name="Liang Y.M."/>
            <person name="Chen X.F."/>
            <person name="Zhang C."/>
            <person name="Zhao X."/>
            <person name="He X."/>
            <person name="Zhang G.Q."/>
            <person name="Liu Z.J."/>
            <person name="Xu Q."/>
        </authorList>
    </citation>
    <scope>NUCLEOTIDE SEQUENCE [LARGE SCALE GENOMIC DNA]</scope>
    <source>
        <strain evidence="2">GZMU011</strain>
    </source>
</reference>
<name>A0ABD0VS87_DENTH</name>
<gene>
    <name evidence="2" type="ORF">M5K25_002137</name>
</gene>
<proteinExistence type="predicted"/>
<keyword evidence="3" id="KW-1185">Reference proteome</keyword>
<feature type="compositionally biased region" description="Low complexity" evidence="1">
    <location>
        <begin position="139"/>
        <end position="158"/>
    </location>
</feature>
<evidence type="ECO:0000313" key="2">
    <source>
        <dbReference type="EMBL" id="KAL0927914.1"/>
    </source>
</evidence>
<accession>A0ABD0VS87</accession>
<protein>
    <submittedName>
        <fullName evidence="2">Uncharacterized protein</fullName>
    </submittedName>
</protein>
<comment type="caution">
    <text evidence="2">The sequence shown here is derived from an EMBL/GenBank/DDBJ whole genome shotgun (WGS) entry which is preliminary data.</text>
</comment>
<dbReference type="Proteomes" id="UP001552299">
    <property type="component" value="Unassembled WGS sequence"/>
</dbReference>
<feature type="region of interest" description="Disordered" evidence="1">
    <location>
        <begin position="132"/>
        <end position="170"/>
    </location>
</feature>
<evidence type="ECO:0000256" key="1">
    <source>
        <dbReference type="SAM" id="MobiDB-lite"/>
    </source>
</evidence>
<dbReference type="AlphaFoldDB" id="A0ABD0VS87"/>
<dbReference type="EMBL" id="JANQDX010000002">
    <property type="protein sequence ID" value="KAL0927914.1"/>
    <property type="molecule type" value="Genomic_DNA"/>
</dbReference>
<organism evidence="2 3">
    <name type="scientific">Dendrobium thyrsiflorum</name>
    <name type="common">Pinecone-like raceme dendrobium</name>
    <name type="synonym">Orchid</name>
    <dbReference type="NCBI Taxonomy" id="117978"/>
    <lineage>
        <taxon>Eukaryota</taxon>
        <taxon>Viridiplantae</taxon>
        <taxon>Streptophyta</taxon>
        <taxon>Embryophyta</taxon>
        <taxon>Tracheophyta</taxon>
        <taxon>Spermatophyta</taxon>
        <taxon>Magnoliopsida</taxon>
        <taxon>Liliopsida</taxon>
        <taxon>Asparagales</taxon>
        <taxon>Orchidaceae</taxon>
        <taxon>Epidendroideae</taxon>
        <taxon>Malaxideae</taxon>
        <taxon>Dendrobiinae</taxon>
        <taxon>Dendrobium</taxon>
    </lineage>
</organism>
<sequence>MSNLSSACHPNIELELELESSSNECARTRLMKIRAGELGYSPTATPKGAIDSITNPSVEPSEVLTKLRKLTDLNCDRSKELSPAILNPKESTKTERIIQYWTSSLPWTSTAVAAGDGQHTSHQANKIILNKKESMHQNSPSSLFASSDSPSSSALTSAQIHAKQDGRKMS</sequence>